<evidence type="ECO:0000313" key="5">
    <source>
        <dbReference type="EMBL" id="MFC5907498.1"/>
    </source>
</evidence>
<feature type="region of interest" description="Disordered" evidence="3">
    <location>
        <begin position="176"/>
        <end position="196"/>
    </location>
</feature>
<feature type="compositionally biased region" description="Low complexity" evidence="3">
    <location>
        <begin position="176"/>
        <end position="185"/>
    </location>
</feature>
<dbReference type="InterPro" id="IPR027383">
    <property type="entry name" value="Znf_put"/>
</dbReference>
<proteinExistence type="predicted"/>
<evidence type="ECO:0000256" key="2">
    <source>
        <dbReference type="ARBA" id="ARBA00023163"/>
    </source>
</evidence>
<keyword evidence="1" id="KW-0805">Transcription regulation</keyword>
<dbReference type="EMBL" id="JBHSQJ010000034">
    <property type="protein sequence ID" value="MFC5907498.1"/>
    <property type="molecule type" value="Genomic_DNA"/>
</dbReference>
<reference evidence="6" key="1">
    <citation type="journal article" date="2019" name="Int. J. Syst. Evol. Microbiol.">
        <title>The Global Catalogue of Microorganisms (GCM) 10K type strain sequencing project: providing services to taxonomists for standard genome sequencing and annotation.</title>
        <authorList>
            <consortium name="The Broad Institute Genomics Platform"/>
            <consortium name="The Broad Institute Genome Sequencing Center for Infectious Disease"/>
            <person name="Wu L."/>
            <person name="Ma J."/>
        </authorList>
    </citation>
    <scope>NUCLEOTIDE SEQUENCE [LARGE SCALE GENOMIC DNA]</scope>
    <source>
        <strain evidence="6">JCM 4816</strain>
    </source>
</reference>
<keyword evidence="2" id="KW-0804">Transcription</keyword>
<keyword evidence="6" id="KW-1185">Reference proteome</keyword>
<dbReference type="Gene3D" id="1.10.10.1320">
    <property type="entry name" value="Anti-sigma factor, zinc-finger domain"/>
    <property type="match status" value="1"/>
</dbReference>
<evidence type="ECO:0000259" key="4">
    <source>
        <dbReference type="Pfam" id="PF13490"/>
    </source>
</evidence>
<dbReference type="RefSeq" id="WP_380581986.1">
    <property type="nucleotide sequence ID" value="NZ_JBHSQJ010000034.1"/>
</dbReference>
<accession>A0ABW1FZ44</accession>
<feature type="compositionally biased region" description="Low complexity" evidence="3">
    <location>
        <begin position="75"/>
        <end position="84"/>
    </location>
</feature>
<evidence type="ECO:0000256" key="3">
    <source>
        <dbReference type="SAM" id="MobiDB-lite"/>
    </source>
</evidence>
<sequence length="276" mass="28045">MNAGHPDTDTLADYAEELLAPDAAAVLEAHVSSCPDCTATLAALAELSDLLADQPVPWMPEDVARRIDDALAQEAAQEAVQQPAEETEAASEPPLRPLPSARQAPRPHRTRRIITRSLVGLAAAAVIGLTGQALVHSSGSSESSGSASVRSGAAATARVFTRSSLAAEANSLLASHTSSGSTSTHPQALTGGQGESGTVNVPACALKAAGHQGAAPLASGTGFFDGTAVYALIYPDGATSLDVVLVRADCQNHSPGYGTDRNGPGDVLLEQTVPRS</sequence>
<feature type="region of interest" description="Disordered" evidence="3">
    <location>
        <begin position="75"/>
        <end position="111"/>
    </location>
</feature>
<evidence type="ECO:0000313" key="6">
    <source>
        <dbReference type="Proteomes" id="UP001596174"/>
    </source>
</evidence>
<dbReference type="Proteomes" id="UP001596174">
    <property type="component" value="Unassembled WGS sequence"/>
</dbReference>
<name>A0ABW1FZ44_9ACTN</name>
<protein>
    <submittedName>
        <fullName evidence="5">Zf-HC2 domain-containing protein</fullName>
    </submittedName>
</protein>
<feature type="domain" description="Putative zinc-finger" evidence="4">
    <location>
        <begin position="11"/>
        <end position="37"/>
    </location>
</feature>
<gene>
    <name evidence="5" type="ORF">ACFP3V_09715</name>
</gene>
<evidence type="ECO:0000256" key="1">
    <source>
        <dbReference type="ARBA" id="ARBA00023015"/>
    </source>
</evidence>
<dbReference type="InterPro" id="IPR041916">
    <property type="entry name" value="Anti_sigma_zinc_sf"/>
</dbReference>
<organism evidence="5 6">
    <name type="scientific">Streptacidiphilus monticola</name>
    <dbReference type="NCBI Taxonomy" id="2161674"/>
    <lineage>
        <taxon>Bacteria</taxon>
        <taxon>Bacillati</taxon>
        <taxon>Actinomycetota</taxon>
        <taxon>Actinomycetes</taxon>
        <taxon>Kitasatosporales</taxon>
        <taxon>Streptomycetaceae</taxon>
        <taxon>Streptacidiphilus</taxon>
    </lineage>
</organism>
<dbReference type="Pfam" id="PF13490">
    <property type="entry name" value="zf-HC2"/>
    <property type="match status" value="1"/>
</dbReference>
<comment type="caution">
    <text evidence="5">The sequence shown here is derived from an EMBL/GenBank/DDBJ whole genome shotgun (WGS) entry which is preliminary data.</text>
</comment>